<dbReference type="AlphaFoldDB" id="A0A6J1KPG6"/>
<feature type="active site" evidence="9">
    <location>
        <position position="177"/>
    </location>
</feature>
<feature type="domain" description="Pectinesterase catalytic" evidence="11">
    <location>
        <begin position="29"/>
        <end position="321"/>
    </location>
</feature>
<keyword evidence="7 10" id="KW-0063">Aspartyl esterase</keyword>
<keyword evidence="8 10" id="KW-0961">Cell wall biogenesis/degradation</keyword>
<dbReference type="FunFam" id="2.160.20.10:FF:000029">
    <property type="entry name" value="Pectinesterase 4"/>
    <property type="match status" value="1"/>
</dbReference>
<dbReference type="KEGG" id="cmax:111496427"/>
<dbReference type="OrthoDB" id="2019149at2759"/>
<dbReference type="InterPro" id="IPR011050">
    <property type="entry name" value="Pectin_lyase_fold/virulence"/>
</dbReference>
<comment type="function">
    <text evidence="10">Acts in the modification of cell walls via demethylesterification of cell wall pectin.</text>
</comment>
<dbReference type="EC" id="3.1.1.11" evidence="3 10"/>
<keyword evidence="12" id="KW-1185">Reference proteome</keyword>
<evidence type="ECO:0000256" key="2">
    <source>
        <dbReference type="ARBA" id="ARBA00005184"/>
    </source>
</evidence>
<sequence>MAFQHVMFFTLSILLLHFLKFSSTFDFNSTVSLDGTGNFVKISDAIVAAPNFTTTRFYIHIKPGIYNEHIEIPSQKTFISLIGDNASTTIIVDNRSKATGFSTANSATLTVNGANFMAKFLTFQNSAGPKMGQAVAVLDQAKHTAYYKCVFLGYQDTLYAAAVPQFFKECDIYGTVDFIFGNGLVVFQDCNIYARLVDIQSTVTAQSKANLDEQSGFVFQNCTVTVSPEIASSRDKVLVFLGRPWRAYSMVAFVESFLDNVVQPKGWLEWLGVPVNLLYYGEYNNRGGGANTSQRVDWPGFHVLHSLTDVAKFTVENFINGTTWLPQTTIPFRSGL</sequence>
<evidence type="ECO:0000313" key="12">
    <source>
        <dbReference type="Proteomes" id="UP000504608"/>
    </source>
</evidence>
<dbReference type="PROSITE" id="PS00503">
    <property type="entry name" value="PECTINESTERASE_2"/>
    <property type="match status" value="1"/>
</dbReference>
<comment type="pathway">
    <text evidence="2 10">Glycan metabolism; pectin degradation; 2-dehydro-3-deoxy-D-gluconate from pectin: step 1/5.</text>
</comment>
<evidence type="ECO:0000256" key="4">
    <source>
        <dbReference type="ARBA" id="ARBA00022512"/>
    </source>
</evidence>
<keyword evidence="4 10" id="KW-0134">Cell wall</keyword>
<evidence type="ECO:0000256" key="8">
    <source>
        <dbReference type="ARBA" id="ARBA00023316"/>
    </source>
</evidence>
<dbReference type="GO" id="GO:0042545">
    <property type="term" value="P:cell wall modification"/>
    <property type="evidence" value="ECO:0007669"/>
    <property type="project" value="UniProtKB-UniRule"/>
</dbReference>
<evidence type="ECO:0000313" key="13">
    <source>
        <dbReference type="RefSeq" id="XP_023002625.1"/>
    </source>
</evidence>
<dbReference type="PROSITE" id="PS00800">
    <property type="entry name" value="PECTINESTERASE_1"/>
    <property type="match status" value="1"/>
</dbReference>
<dbReference type="Proteomes" id="UP000504608">
    <property type="component" value="Unplaced"/>
</dbReference>
<dbReference type="Gene3D" id="2.160.20.10">
    <property type="entry name" value="Single-stranded right-handed beta-helix, Pectin lyase-like"/>
    <property type="match status" value="1"/>
</dbReference>
<feature type="signal peptide" evidence="10">
    <location>
        <begin position="1"/>
        <end position="24"/>
    </location>
</feature>
<keyword evidence="6 10" id="KW-0378">Hydrolase</keyword>
<comment type="subcellular location">
    <subcellularLocation>
        <location evidence="1 10">Secreted</location>
        <location evidence="1 10">Cell wall</location>
    </subcellularLocation>
</comment>
<keyword evidence="10" id="KW-0732">Signal</keyword>
<evidence type="ECO:0000256" key="1">
    <source>
        <dbReference type="ARBA" id="ARBA00004191"/>
    </source>
</evidence>
<dbReference type="UniPathway" id="UPA00545">
    <property type="reaction ID" value="UER00823"/>
</dbReference>
<dbReference type="InterPro" id="IPR018040">
    <property type="entry name" value="Pectinesterase_Tyr_AS"/>
</dbReference>
<protein>
    <recommendedName>
        <fullName evidence="3 10">Pectinesterase</fullName>
        <ecNumber evidence="3 10">3.1.1.11</ecNumber>
    </recommendedName>
</protein>
<accession>A0A6J1KPG6</accession>
<reference evidence="13" key="1">
    <citation type="submission" date="2025-08" db="UniProtKB">
        <authorList>
            <consortium name="RefSeq"/>
        </authorList>
    </citation>
    <scope>IDENTIFICATION</scope>
    <source>
        <tissue evidence="13">Young leaves</tissue>
    </source>
</reference>
<evidence type="ECO:0000256" key="5">
    <source>
        <dbReference type="ARBA" id="ARBA00022525"/>
    </source>
</evidence>
<name>A0A6J1KPG6_CUCMA</name>
<dbReference type="RefSeq" id="XP_023002625.1">
    <property type="nucleotide sequence ID" value="XM_023146857.1"/>
</dbReference>
<dbReference type="InterPro" id="IPR033131">
    <property type="entry name" value="Pectinesterase_Asp_AS"/>
</dbReference>
<evidence type="ECO:0000256" key="10">
    <source>
        <dbReference type="RuleBase" id="RU000589"/>
    </source>
</evidence>
<dbReference type="GO" id="GO:0045490">
    <property type="term" value="P:pectin catabolic process"/>
    <property type="evidence" value="ECO:0007669"/>
    <property type="project" value="UniProtKB-UniRule"/>
</dbReference>
<dbReference type="GO" id="GO:0030599">
    <property type="term" value="F:pectinesterase activity"/>
    <property type="evidence" value="ECO:0007669"/>
    <property type="project" value="UniProtKB-UniRule"/>
</dbReference>
<evidence type="ECO:0000256" key="9">
    <source>
        <dbReference type="PROSITE-ProRule" id="PRU10040"/>
    </source>
</evidence>
<dbReference type="InterPro" id="IPR012334">
    <property type="entry name" value="Pectin_lyas_fold"/>
</dbReference>
<evidence type="ECO:0000256" key="7">
    <source>
        <dbReference type="ARBA" id="ARBA00023085"/>
    </source>
</evidence>
<dbReference type="PANTHER" id="PTHR31707">
    <property type="entry name" value="PECTINESTERASE"/>
    <property type="match status" value="1"/>
</dbReference>
<organism evidence="12 13">
    <name type="scientific">Cucurbita maxima</name>
    <name type="common">Pumpkin</name>
    <name type="synonym">Winter squash</name>
    <dbReference type="NCBI Taxonomy" id="3661"/>
    <lineage>
        <taxon>Eukaryota</taxon>
        <taxon>Viridiplantae</taxon>
        <taxon>Streptophyta</taxon>
        <taxon>Embryophyta</taxon>
        <taxon>Tracheophyta</taxon>
        <taxon>Spermatophyta</taxon>
        <taxon>Magnoliopsida</taxon>
        <taxon>eudicotyledons</taxon>
        <taxon>Gunneridae</taxon>
        <taxon>Pentapetalae</taxon>
        <taxon>rosids</taxon>
        <taxon>fabids</taxon>
        <taxon>Cucurbitales</taxon>
        <taxon>Cucurbitaceae</taxon>
        <taxon>Cucurbiteae</taxon>
        <taxon>Cucurbita</taxon>
    </lineage>
</organism>
<dbReference type="Pfam" id="PF01095">
    <property type="entry name" value="Pectinesterase"/>
    <property type="match status" value="1"/>
</dbReference>
<dbReference type="InterPro" id="IPR000070">
    <property type="entry name" value="Pectinesterase_cat"/>
</dbReference>
<keyword evidence="5 10" id="KW-0964">Secreted</keyword>
<evidence type="ECO:0000259" key="11">
    <source>
        <dbReference type="Pfam" id="PF01095"/>
    </source>
</evidence>
<dbReference type="SUPFAM" id="SSF51126">
    <property type="entry name" value="Pectin lyase-like"/>
    <property type="match status" value="1"/>
</dbReference>
<gene>
    <name evidence="13" type="primary">LOC111496427</name>
</gene>
<evidence type="ECO:0000256" key="6">
    <source>
        <dbReference type="ARBA" id="ARBA00022801"/>
    </source>
</evidence>
<proteinExistence type="predicted"/>
<evidence type="ECO:0000256" key="3">
    <source>
        <dbReference type="ARBA" id="ARBA00013229"/>
    </source>
</evidence>
<dbReference type="GeneID" id="111496427"/>
<comment type="catalytic activity">
    <reaction evidence="10">
        <text>[(1-&gt;4)-alpha-D-galacturonosyl methyl ester](n) + n H2O = [(1-&gt;4)-alpha-D-galacturonosyl](n) + n methanol + n H(+)</text>
        <dbReference type="Rhea" id="RHEA:22380"/>
        <dbReference type="Rhea" id="RHEA-COMP:14570"/>
        <dbReference type="Rhea" id="RHEA-COMP:14573"/>
        <dbReference type="ChEBI" id="CHEBI:15377"/>
        <dbReference type="ChEBI" id="CHEBI:15378"/>
        <dbReference type="ChEBI" id="CHEBI:17790"/>
        <dbReference type="ChEBI" id="CHEBI:140522"/>
        <dbReference type="ChEBI" id="CHEBI:140523"/>
        <dbReference type="EC" id="3.1.1.11"/>
    </reaction>
</comment>
<feature type="chain" id="PRO_5027135256" description="Pectinesterase" evidence="10">
    <location>
        <begin position="25"/>
        <end position="336"/>
    </location>
</feature>